<evidence type="ECO:0000256" key="1">
    <source>
        <dbReference type="SAM" id="MobiDB-lite"/>
    </source>
</evidence>
<proteinExistence type="predicted"/>
<dbReference type="AlphaFoldDB" id="A0A075GSM2"/>
<name>A0A075GSM2_9EURY</name>
<evidence type="ECO:0008006" key="3">
    <source>
        <dbReference type="Google" id="ProtNLM"/>
    </source>
</evidence>
<protein>
    <recommendedName>
        <fullName evidence="3">DUF736 domain-containing protein</fullName>
    </recommendedName>
</protein>
<reference evidence="2" key="1">
    <citation type="journal article" date="2014" name="Genome Biol. Evol.">
        <title>Pangenome evidence for extensive interdomain horizontal transfer affecting lineage core and shell genes in uncultured planktonic thaumarchaeota and euryarchaeota.</title>
        <authorList>
            <person name="Deschamps P."/>
            <person name="Zivanovic Y."/>
            <person name="Moreira D."/>
            <person name="Rodriguez-Valera F."/>
            <person name="Lopez-Garcia P."/>
        </authorList>
    </citation>
    <scope>NUCLEOTIDE SEQUENCE</scope>
</reference>
<evidence type="ECO:0000313" key="2">
    <source>
        <dbReference type="EMBL" id="AIF06769.1"/>
    </source>
</evidence>
<sequence>MNEIEENLEGFEELQSKGTTTPQSGTTSANRPDLRIVQVESDRDGKSIYKNVGGMWKNISKNGNEFYTLKIGNLKLLAFPNTNK</sequence>
<feature type="compositionally biased region" description="Polar residues" evidence="1">
    <location>
        <begin position="16"/>
        <end position="30"/>
    </location>
</feature>
<organism evidence="2">
    <name type="scientific">uncultured marine group II/III euryarchaeote KM3_195_B08</name>
    <dbReference type="NCBI Taxonomy" id="1457970"/>
    <lineage>
        <taxon>Archaea</taxon>
        <taxon>Methanobacteriati</taxon>
        <taxon>Methanobacteriota</taxon>
        <taxon>environmental samples</taxon>
    </lineage>
</organism>
<feature type="compositionally biased region" description="Acidic residues" evidence="1">
    <location>
        <begin position="1"/>
        <end position="12"/>
    </location>
</feature>
<accession>A0A075GSM2</accession>
<dbReference type="EMBL" id="KF900780">
    <property type="protein sequence ID" value="AIF06769.1"/>
    <property type="molecule type" value="Genomic_DNA"/>
</dbReference>
<feature type="region of interest" description="Disordered" evidence="1">
    <location>
        <begin position="1"/>
        <end position="32"/>
    </location>
</feature>